<dbReference type="InterPro" id="IPR051210">
    <property type="entry name" value="Ub_ligase/GEF_domain"/>
</dbReference>
<feature type="domain" description="RCC1-like" evidence="4">
    <location>
        <begin position="208"/>
        <end position="475"/>
    </location>
</feature>
<accession>A0AAP0FYQ5</accession>
<organism evidence="5 6">
    <name type="scientific">Platanthera zijinensis</name>
    <dbReference type="NCBI Taxonomy" id="2320716"/>
    <lineage>
        <taxon>Eukaryota</taxon>
        <taxon>Viridiplantae</taxon>
        <taxon>Streptophyta</taxon>
        <taxon>Embryophyta</taxon>
        <taxon>Tracheophyta</taxon>
        <taxon>Spermatophyta</taxon>
        <taxon>Magnoliopsida</taxon>
        <taxon>Liliopsida</taxon>
        <taxon>Asparagales</taxon>
        <taxon>Orchidaceae</taxon>
        <taxon>Orchidoideae</taxon>
        <taxon>Orchideae</taxon>
        <taxon>Orchidinae</taxon>
        <taxon>Platanthera</taxon>
    </lineage>
</organism>
<dbReference type="PROSITE" id="PS00626">
    <property type="entry name" value="RCC1_2"/>
    <property type="match status" value="2"/>
</dbReference>
<feature type="compositionally biased region" description="Polar residues" evidence="3">
    <location>
        <begin position="196"/>
        <end position="206"/>
    </location>
</feature>
<feature type="repeat" description="RCC1" evidence="2">
    <location>
        <begin position="78"/>
        <end position="130"/>
    </location>
</feature>
<feature type="compositionally biased region" description="Acidic residues" evidence="3">
    <location>
        <begin position="1"/>
        <end position="10"/>
    </location>
</feature>
<evidence type="ECO:0000313" key="6">
    <source>
        <dbReference type="Proteomes" id="UP001418222"/>
    </source>
</evidence>
<keyword evidence="5" id="KW-0675">Receptor</keyword>
<keyword evidence="6" id="KW-1185">Reference proteome</keyword>
<dbReference type="SUPFAM" id="SSF50985">
    <property type="entry name" value="RCC1/BLIP-II"/>
    <property type="match status" value="1"/>
</dbReference>
<proteinExistence type="predicted"/>
<dbReference type="PANTHER" id="PTHR22870">
    <property type="entry name" value="REGULATOR OF CHROMOSOME CONDENSATION"/>
    <property type="match status" value="1"/>
</dbReference>
<evidence type="ECO:0000259" key="4">
    <source>
        <dbReference type="Pfam" id="PF25390"/>
    </source>
</evidence>
<dbReference type="InterPro" id="IPR009091">
    <property type="entry name" value="RCC1/BLIP-II"/>
</dbReference>
<protein>
    <submittedName>
        <fullName evidence="5">Ultraviolet-B receptor UVR8</fullName>
    </submittedName>
</protein>
<evidence type="ECO:0000256" key="1">
    <source>
        <dbReference type="ARBA" id="ARBA00022737"/>
    </source>
</evidence>
<evidence type="ECO:0000313" key="5">
    <source>
        <dbReference type="EMBL" id="KAK8926099.1"/>
    </source>
</evidence>
<feature type="repeat" description="RCC1" evidence="2">
    <location>
        <begin position="243"/>
        <end position="322"/>
    </location>
</feature>
<dbReference type="Proteomes" id="UP001418222">
    <property type="component" value="Unassembled WGS sequence"/>
</dbReference>
<sequence>MDGCGGEEEMEDRRELEKEEKKEKDVVLMWGYLPGVSPDRLPLLHPVPVRRPESANKDAWRDVSGGGCGFAMAISESGKLITWGSTDDMGQSYLTSGKHEEVPEAFPLPAEADIVKAAAGWAHCVAVTGNGEVFTWGWKECVPTGKVIADQRAVGNLEDEKQCGSLNEQVSPNSGTIANYEGKSSEESTKRRRLSSVKQGHESLSSGDDALATLPCIVALGAGVKITSVAAGGRHTLALSDVGQVWGWGYGGEGQLGLGSRIRMVSSPHLVPCIESASYGKDKASGYNKGITSSEGQIYRVTGSFVKAIACGGRHSAAVTDSGAVLTFGWGLYGQCGNGTTEDELSPKCVSSLLGIRILGIAAGLWHTLCNSIDGGVYAFGGNQFGQLGTGLDQAETIPKLLTASSLESTNAKIVSCGARHNAIVTDDNRVFSWGWNKYGQLGLGDSIDRSLPSQVPIDNLRVVNVSCGWWHTLAHAQSPA</sequence>
<dbReference type="PANTHER" id="PTHR22870:SF382">
    <property type="entry name" value="REGULATOR OF CHROMOSOME CONDENSATION (RCC1) FAMILY PROTEIN"/>
    <property type="match status" value="1"/>
</dbReference>
<feature type="compositionally biased region" description="Basic and acidic residues" evidence="3">
    <location>
        <begin position="11"/>
        <end position="21"/>
    </location>
</feature>
<dbReference type="EMBL" id="JBBWWQ010000016">
    <property type="protein sequence ID" value="KAK8926099.1"/>
    <property type="molecule type" value="Genomic_DNA"/>
</dbReference>
<dbReference type="Pfam" id="PF13540">
    <property type="entry name" value="RCC1_2"/>
    <property type="match status" value="1"/>
</dbReference>
<feature type="repeat" description="RCC1" evidence="2">
    <location>
        <begin position="429"/>
        <end position="479"/>
    </location>
</feature>
<feature type="region of interest" description="Disordered" evidence="3">
    <location>
        <begin position="1"/>
        <end position="21"/>
    </location>
</feature>
<feature type="repeat" description="RCC1" evidence="2">
    <location>
        <begin position="375"/>
        <end position="428"/>
    </location>
</feature>
<gene>
    <name evidence="5" type="primary">UVR8</name>
    <name evidence="5" type="ORF">KSP39_PZI018397</name>
</gene>
<dbReference type="InterPro" id="IPR000408">
    <property type="entry name" value="Reg_chr_condens"/>
</dbReference>
<dbReference type="Gene3D" id="2.130.10.30">
    <property type="entry name" value="Regulator of chromosome condensation 1/beta-lactamase-inhibitor protein II"/>
    <property type="match status" value="3"/>
</dbReference>
<feature type="repeat" description="RCC1" evidence="2">
    <location>
        <begin position="323"/>
        <end position="374"/>
    </location>
</feature>
<evidence type="ECO:0000256" key="2">
    <source>
        <dbReference type="PROSITE-ProRule" id="PRU00235"/>
    </source>
</evidence>
<dbReference type="InterPro" id="IPR058923">
    <property type="entry name" value="RCC1-like_dom"/>
</dbReference>
<dbReference type="Pfam" id="PF25390">
    <property type="entry name" value="WD40_RLD"/>
    <property type="match status" value="1"/>
</dbReference>
<evidence type="ECO:0000256" key="3">
    <source>
        <dbReference type="SAM" id="MobiDB-lite"/>
    </source>
</evidence>
<comment type="caution">
    <text evidence="5">The sequence shown here is derived from an EMBL/GenBank/DDBJ whole genome shotgun (WGS) entry which is preliminary data.</text>
</comment>
<feature type="region of interest" description="Disordered" evidence="3">
    <location>
        <begin position="165"/>
        <end position="206"/>
    </location>
</feature>
<reference evidence="5 6" key="1">
    <citation type="journal article" date="2022" name="Nat. Plants">
        <title>Genomes of leafy and leafless Platanthera orchids illuminate the evolution of mycoheterotrophy.</title>
        <authorList>
            <person name="Li M.H."/>
            <person name="Liu K.W."/>
            <person name="Li Z."/>
            <person name="Lu H.C."/>
            <person name="Ye Q.L."/>
            <person name="Zhang D."/>
            <person name="Wang J.Y."/>
            <person name="Li Y.F."/>
            <person name="Zhong Z.M."/>
            <person name="Liu X."/>
            <person name="Yu X."/>
            <person name="Liu D.K."/>
            <person name="Tu X.D."/>
            <person name="Liu B."/>
            <person name="Hao Y."/>
            <person name="Liao X.Y."/>
            <person name="Jiang Y.T."/>
            <person name="Sun W.H."/>
            <person name="Chen J."/>
            <person name="Chen Y.Q."/>
            <person name="Ai Y."/>
            <person name="Zhai J.W."/>
            <person name="Wu S.S."/>
            <person name="Zhou Z."/>
            <person name="Hsiao Y.Y."/>
            <person name="Wu W.L."/>
            <person name="Chen Y.Y."/>
            <person name="Lin Y.F."/>
            <person name="Hsu J.L."/>
            <person name="Li C.Y."/>
            <person name="Wang Z.W."/>
            <person name="Zhao X."/>
            <person name="Zhong W.Y."/>
            <person name="Ma X.K."/>
            <person name="Ma L."/>
            <person name="Huang J."/>
            <person name="Chen G.Z."/>
            <person name="Huang M.Z."/>
            <person name="Huang L."/>
            <person name="Peng D.H."/>
            <person name="Luo Y.B."/>
            <person name="Zou S.Q."/>
            <person name="Chen S.P."/>
            <person name="Lan S."/>
            <person name="Tsai W.C."/>
            <person name="Van de Peer Y."/>
            <person name="Liu Z.J."/>
        </authorList>
    </citation>
    <scope>NUCLEOTIDE SEQUENCE [LARGE SCALE GENOMIC DNA]</scope>
    <source>
        <strain evidence="5">Lor287</strain>
    </source>
</reference>
<dbReference type="AlphaFoldDB" id="A0AAP0FYQ5"/>
<keyword evidence="1" id="KW-0677">Repeat</keyword>
<name>A0AAP0FYQ5_9ASPA</name>
<feature type="compositionally biased region" description="Polar residues" evidence="3">
    <location>
        <begin position="165"/>
        <end position="177"/>
    </location>
</feature>
<dbReference type="PROSITE" id="PS50012">
    <property type="entry name" value="RCC1_3"/>
    <property type="match status" value="5"/>
</dbReference>
<dbReference type="PRINTS" id="PR00633">
    <property type="entry name" value="RCCNDNSATION"/>
</dbReference>